<sequence>MATRFLYTKILSLVICRTSVKIRCIFYMKKSVGARLDFEKDLLILEKQMMKYINFRVVSGWKFWW</sequence>
<organism evidence="1 2">
    <name type="scientific">Pseudomonas putida</name>
    <name type="common">Arthrobacter siderocapsulatus</name>
    <dbReference type="NCBI Taxonomy" id="303"/>
    <lineage>
        <taxon>Bacteria</taxon>
        <taxon>Pseudomonadati</taxon>
        <taxon>Pseudomonadota</taxon>
        <taxon>Gammaproteobacteria</taxon>
        <taxon>Pseudomonadales</taxon>
        <taxon>Pseudomonadaceae</taxon>
        <taxon>Pseudomonas</taxon>
    </lineage>
</organism>
<evidence type="ECO:0000313" key="2">
    <source>
        <dbReference type="Proteomes" id="UP000250299"/>
    </source>
</evidence>
<reference evidence="1 2" key="1">
    <citation type="submission" date="2018-05" db="EMBL/GenBank/DDBJ databases">
        <title>Whole genome sequence of Pseudomonas putida JBC17.</title>
        <authorList>
            <person name="Lee Y.H."/>
            <person name="David K."/>
        </authorList>
    </citation>
    <scope>NUCLEOTIDE SEQUENCE [LARGE SCALE GENOMIC DNA]</scope>
    <source>
        <strain evidence="1 2">JBC17</strain>
    </source>
</reference>
<accession>A0A2Z4RRI4</accession>
<dbReference type="Proteomes" id="UP000250299">
    <property type="component" value="Chromosome"/>
</dbReference>
<evidence type="ECO:0000313" key="1">
    <source>
        <dbReference type="EMBL" id="AWY43626.1"/>
    </source>
</evidence>
<dbReference type="AlphaFoldDB" id="A0A2Z4RRI4"/>
<gene>
    <name evidence="1" type="ORF">DKY63_28375</name>
</gene>
<name>A0A2Z4RRI4_PSEPU</name>
<protein>
    <submittedName>
        <fullName evidence="1">Uncharacterized protein</fullName>
    </submittedName>
</protein>
<proteinExistence type="predicted"/>
<dbReference type="EMBL" id="CP029693">
    <property type="protein sequence ID" value="AWY43626.1"/>
    <property type="molecule type" value="Genomic_DNA"/>
</dbReference>